<dbReference type="RefSeq" id="WP_148606250.1">
    <property type="nucleotide sequence ID" value="NZ_RXYB01000034.1"/>
</dbReference>
<evidence type="ECO:0000256" key="2">
    <source>
        <dbReference type="ARBA" id="ARBA00022692"/>
    </source>
</evidence>
<evidence type="ECO:0008006" key="8">
    <source>
        <dbReference type="Google" id="ProtNLM"/>
    </source>
</evidence>
<evidence type="ECO:0000256" key="1">
    <source>
        <dbReference type="ARBA" id="ARBA00004370"/>
    </source>
</evidence>
<feature type="transmembrane region" description="Helical" evidence="5">
    <location>
        <begin position="12"/>
        <end position="35"/>
    </location>
</feature>
<reference evidence="6 7" key="1">
    <citation type="journal article" date="2020" name="mSystems">
        <title>Defining Genomic and Predicted Metabolic Features of the Acetobacterium Genus.</title>
        <authorList>
            <person name="Ross D.E."/>
            <person name="Marshall C.W."/>
            <person name="Gulliver D."/>
            <person name="May H.D."/>
            <person name="Norman R.S."/>
        </authorList>
    </citation>
    <scope>NUCLEOTIDE SEQUENCE [LARGE SCALE GENOMIC DNA]</scope>
    <source>
        <strain evidence="6 7">DSM 9173</strain>
    </source>
</reference>
<dbReference type="Proteomes" id="UP000653358">
    <property type="component" value="Unassembled WGS sequence"/>
</dbReference>
<dbReference type="InterPro" id="IPR006479">
    <property type="entry name" value="Holin"/>
</dbReference>
<evidence type="ECO:0000313" key="6">
    <source>
        <dbReference type="EMBL" id="MBC3796422.1"/>
    </source>
</evidence>
<organism evidence="6 7">
    <name type="scientific">Acetobacterium tundrae</name>
    <dbReference type="NCBI Taxonomy" id="132932"/>
    <lineage>
        <taxon>Bacteria</taxon>
        <taxon>Bacillati</taxon>
        <taxon>Bacillota</taxon>
        <taxon>Clostridia</taxon>
        <taxon>Eubacteriales</taxon>
        <taxon>Eubacteriaceae</taxon>
        <taxon>Acetobacterium</taxon>
    </lineage>
</organism>
<keyword evidence="4 5" id="KW-0472">Membrane</keyword>
<evidence type="ECO:0000313" key="7">
    <source>
        <dbReference type="Proteomes" id="UP000653358"/>
    </source>
</evidence>
<evidence type="ECO:0000256" key="3">
    <source>
        <dbReference type="ARBA" id="ARBA00022989"/>
    </source>
</evidence>
<comment type="caution">
    <text evidence="6">The sequence shown here is derived from an EMBL/GenBank/DDBJ whole genome shotgun (WGS) entry which is preliminary data.</text>
</comment>
<evidence type="ECO:0000256" key="4">
    <source>
        <dbReference type="ARBA" id="ARBA00023136"/>
    </source>
</evidence>
<evidence type="ECO:0000256" key="5">
    <source>
        <dbReference type="SAM" id="Phobius"/>
    </source>
</evidence>
<proteinExistence type="predicted"/>
<keyword evidence="3 5" id="KW-1133">Transmembrane helix</keyword>
<protein>
    <recommendedName>
        <fullName evidence="8">Phage holin</fullName>
    </recommendedName>
</protein>
<keyword evidence="7" id="KW-1185">Reference proteome</keyword>
<keyword evidence="2 5" id="KW-0812">Transmembrane</keyword>
<comment type="subcellular location">
    <subcellularLocation>
        <location evidence="1">Membrane</location>
    </subcellularLocation>
</comment>
<gene>
    <name evidence="6" type="ORF">GH807_05075</name>
</gene>
<name>A0ABR6WJV9_9FIRM</name>
<dbReference type="Pfam" id="PF04688">
    <property type="entry name" value="Holin_SPP1"/>
    <property type="match status" value="1"/>
</dbReference>
<accession>A0ABR6WJV9</accession>
<dbReference type="EMBL" id="WJBB01000004">
    <property type="protein sequence ID" value="MBC3796422.1"/>
    <property type="molecule type" value="Genomic_DNA"/>
</dbReference>
<sequence>MNLKGVKKEVWVGIAALALVLINNLLTGLGLNPIAVSGDQMYKTGSDVATIIVAAWMAYKNNSVTIHAQTADVFMKRLKDAAMQTIIDQSKQMLAESAEVTAGTVNINNVATTESAETEPETAVIPEATTVAALTPTLTAEQASAISAVVSGMVAPTGTVAQ</sequence>